<feature type="compositionally biased region" description="Low complexity" evidence="10">
    <location>
        <begin position="73"/>
        <end position="91"/>
    </location>
</feature>
<evidence type="ECO:0000256" key="6">
    <source>
        <dbReference type="ARBA" id="ARBA00022692"/>
    </source>
</evidence>
<feature type="domain" description="TonB C-terminal" evidence="12">
    <location>
        <begin position="153"/>
        <end position="242"/>
    </location>
</feature>
<dbReference type="InterPro" id="IPR051045">
    <property type="entry name" value="TonB-dependent_transducer"/>
</dbReference>
<dbReference type="NCBIfam" id="TIGR01352">
    <property type="entry name" value="tonB_Cterm"/>
    <property type="match status" value="1"/>
</dbReference>
<dbReference type="RefSeq" id="WP_184213001.1">
    <property type="nucleotide sequence ID" value="NZ_JACHIP010000001.1"/>
</dbReference>
<evidence type="ECO:0000256" key="3">
    <source>
        <dbReference type="ARBA" id="ARBA00022448"/>
    </source>
</evidence>
<comment type="similarity">
    <text evidence="2">Belongs to the TonB family.</text>
</comment>
<protein>
    <submittedName>
        <fullName evidence="13">Protein TonB</fullName>
    </submittedName>
</protein>
<comment type="caution">
    <text evidence="13">The sequence shown here is derived from an EMBL/GenBank/DDBJ whole genome shotgun (WGS) entry which is preliminary data.</text>
</comment>
<reference evidence="13 14" key="1">
    <citation type="submission" date="2020-08" db="EMBL/GenBank/DDBJ databases">
        <title>Genomic Encyclopedia of Type Strains, Phase IV (KMG-V): Genome sequencing to study the core and pangenomes of soil and plant-associated prokaryotes.</title>
        <authorList>
            <person name="Whitman W."/>
        </authorList>
    </citation>
    <scope>NUCLEOTIDE SEQUENCE [LARGE SCALE GENOMIC DNA]</scope>
    <source>
        <strain evidence="13 14">M8UP14</strain>
    </source>
</reference>
<dbReference type="Pfam" id="PF03544">
    <property type="entry name" value="TonB_C"/>
    <property type="match status" value="1"/>
</dbReference>
<dbReference type="Gene3D" id="3.30.1150.10">
    <property type="match status" value="1"/>
</dbReference>
<gene>
    <name evidence="13" type="ORF">HDF16_000032</name>
</gene>
<comment type="subcellular location">
    <subcellularLocation>
        <location evidence="1">Cell inner membrane</location>
        <topology evidence="1">Single-pass membrane protein</topology>
        <orientation evidence="1">Periplasmic side</orientation>
    </subcellularLocation>
</comment>
<evidence type="ECO:0000256" key="5">
    <source>
        <dbReference type="ARBA" id="ARBA00022519"/>
    </source>
</evidence>
<dbReference type="PROSITE" id="PS52015">
    <property type="entry name" value="TONB_CTD"/>
    <property type="match status" value="1"/>
</dbReference>
<dbReference type="AlphaFoldDB" id="A0A7W7Z8X8"/>
<dbReference type="InterPro" id="IPR037682">
    <property type="entry name" value="TonB_C"/>
</dbReference>
<evidence type="ECO:0000256" key="8">
    <source>
        <dbReference type="ARBA" id="ARBA00022989"/>
    </source>
</evidence>
<name>A0A7W7Z8X8_9BACT</name>
<evidence type="ECO:0000256" key="7">
    <source>
        <dbReference type="ARBA" id="ARBA00022927"/>
    </source>
</evidence>
<dbReference type="PANTHER" id="PTHR33446">
    <property type="entry name" value="PROTEIN TONB-RELATED"/>
    <property type="match status" value="1"/>
</dbReference>
<sequence>MFEDSLMESQNRLSSPNQRWTTIVSFTLQCSLVAAVIALPLLHPDVLTFHTDAPIITLPIKPPMPRAPHIEATHSANTSSTPAAPPASGTPIPNVRNLGPINSTVDDAPPFANIGSMTGPGEFPGSIGTSPTGTGTRVSLAPASTAGPIHISRGVSAGLLLAPIRPVYPPIAISTRTEGVVVVEAIISKAGHIESAHATSGPPLLRNAALEAIRNARYSPYLLNGQPTEVETTITVNFKLAG</sequence>
<dbReference type="GO" id="GO:0055085">
    <property type="term" value="P:transmembrane transport"/>
    <property type="evidence" value="ECO:0007669"/>
    <property type="project" value="InterPro"/>
</dbReference>
<evidence type="ECO:0000313" key="14">
    <source>
        <dbReference type="Proteomes" id="UP000540989"/>
    </source>
</evidence>
<dbReference type="EMBL" id="JACHIP010000001">
    <property type="protein sequence ID" value="MBB5055363.1"/>
    <property type="molecule type" value="Genomic_DNA"/>
</dbReference>
<dbReference type="InterPro" id="IPR006260">
    <property type="entry name" value="TonB/TolA_C"/>
</dbReference>
<keyword evidence="3" id="KW-0813">Transport</keyword>
<evidence type="ECO:0000256" key="11">
    <source>
        <dbReference type="SAM" id="Phobius"/>
    </source>
</evidence>
<evidence type="ECO:0000256" key="1">
    <source>
        <dbReference type="ARBA" id="ARBA00004383"/>
    </source>
</evidence>
<evidence type="ECO:0000256" key="2">
    <source>
        <dbReference type="ARBA" id="ARBA00006555"/>
    </source>
</evidence>
<evidence type="ECO:0000256" key="10">
    <source>
        <dbReference type="SAM" id="MobiDB-lite"/>
    </source>
</evidence>
<evidence type="ECO:0000259" key="12">
    <source>
        <dbReference type="PROSITE" id="PS52015"/>
    </source>
</evidence>
<keyword evidence="5" id="KW-0997">Cell inner membrane</keyword>
<evidence type="ECO:0000256" key="9">
    <source>
        <dbReference type="ARBA" id="ARBA00023136"/>
    </source>
</evidence>
<dbReference type="SUPFAM" id="SSF74653">
    <property type="entry name" value="TolA/TonB C-terminal domain"/>
    <property type="match status" value="1"/>
</dbReference>
<feature type="transmembrane region" description="Helical" evidence="11">
    <location>
        <begin position="20"/>
        <end position="42"/>
    </location>
</feature>
<keyword evidence="7" id="KW-0653">Protein transport</keyword>
<keyword evidence="14" id="KW-1185">Reference proteome</keyword>
<keyword evidence="8 11" id="KW-1133">Transmembrane helix</keyword>
<organism evidence="13 14">
    <name type="scientific">Granulicella aggregans</name>
    <dbReference type="NCBI Taxonomy" id="474949"/>
    <lineage>
        <taxon>Bacteria</taxon>
        <taxon>Pseudomonadati</taxon>
        <taxon>Acidobacteriota</taxon>
        <taxon>Terriglobia</taxon>
        <taxon>Terriglobales</taxon>
        <taxon>Acidobacteriaceae</taxon>
        <taxon>Granulicella</taxon>
    </lineage>
</organism>
<dbReference type="GO" id="GO:0005886">
    <property type="term" value="C:plasma membrane"/>
    <property type="evidence" value="ECO:0007669"/>
    <property type="project" value="UniProtKB-SubCell"/>
</dbReference>
<dbReference type="GO" id="GO:0015031">
    <property type="term" value="P:protein transport"/>
    <property type="evidence" value="ECO:0007669"/>
    <property type="project" value="UniProtKB-KW"/>
</dbReference>
<evidence type="ECO:0000313" key="13">
    <source>
        <dbReference type="EMBL" id="MBB5055363.1"/>
    </source>
</evidence>
<proteinExistence type="inferred from homology"/>
<feature type="region of interest" description="Disordered" evidence="10">
    <location>
        <begin position="66"/>
        <end position="101"/>
    </location>
</feature>
<keyword evidence="4" id="KW-1003">Cell membrane</keyword>
<accession>A0A7W7Z8X8</accession>
<evidence type="ECO:0000256" key="4">
    <source>
        <dbReference type="ARBA" id="ARBA00022475"/>
    </source>
</evidence>
<dbReference type="Proteomes" id="UP000540989">
    <property type="component" value="Unassembled WGS sequence"/>
</dbReference>
<keyword evidence="6 11" id="KW-0812">Transmembrane</keyword>
<keyword evidence="9 11" id="KW-0472">Membrane</keyword>